<gene>
    <name evidence="2" type="primary">csl4</name>
    <name evidence="4" type="ORF">ASJ82_03630</name>
    <name evidence="5" type="ORF">MSCUN_08200</name>
</gene>
<keyword evidence="6" id="KW-1185">Reference proteome</keyword>
<dbReference type="EMBL" id="LMVN01000001">
    <property type="protein sequence ID" value="PAV08289.1"/>
    <property type="molecule type" value="Genomic_DNA"/>
</dbReference>
<sequence length="190" mass="21530">MVTHKHADIVLPGEILCTYEEYIPSDWTYVEDGYIKSSIFGYLKIDDINMEISVIAENAPEHIKVDDHIIGYITDVKQYKALVTVKKITGSDREIVAGYKGYIHISNATNDYVTSMHELFKIGDIIEAKVINKLGSEYVELSTADFDLGIIKAMCTRCRKFMKKAADDKLICECNKVDSRKISSKYGEKI</sequence>
<dbReference type="Gene3D" id="2.40.50.100">
    <property type="match status" value="1"/>
</dbReference>
<feature type="domain" description="S1 motif" evidence="3">
    <location>
        <begin position="66"/>
        <end position="144"/>
    </location>
</feature>
<dbReference type="SUPFAM" id="SSF50249">
    <property type="entry name" value="Nucleic acid-binding proteins"/>
    <property type="match status" value="1"/>
</dbReference>
<evidence type="ECO:0000259" key="3">
    <source>
        <dbReference type="PROSITE" id="PS50126"/>
    </source>
</evidence>
<dbReference type="SMART" id="SM00316">
    <property type="entry name" value="S1"/>
    <property type="match status" value="1"/>
</dbReference>
<evidence type="ECO:0000313" key="5">
    <source>
        <dbReference type="EMBL" id="PWL08381.1"/>
    </source>
</evidence>
<comment type="caution">
    <text evidence="4">The sequence shown here is derived from an EMBL/GenBank/DDBJ whole genome shotgun (WGS) entry which is preliminary data.</text>
</comment>
<reference evidence="4 6" key="2">
    <citation type="journal article" date="2017" name="BMC Genomics">
        <title>Genomic analysis of methanogenic archaea reveals a shift towards energy conservation.</title>
        <authorList>
            <person name="Gilmore S.P."/>
            <person name="Henske J.K."/>
            <person name="Sexton J.A."/>
            <person name="Solomon K.V."/>
            <person name="Seppala S."/>
            <person name="Yoo J.I."/>
            <person name="Huyett L.M."/>
            <person name="Pressman A."/>
            <person name="Cogan J.Z."/>
            <person name="Kivenson V."/>
            <person name="Peng X."/>
            <person name="Tan Y."/>
            <person name="Valentine D.L."/>
            <person name="O'Malley M.A."/>
        </authorList>
    </citation>
    <scope>NUCLEOTIDE SEQUENCE [LARGE SCALE GENOMIC DNA]</scope>
    <source>
        <strain evidence="4 6">1R-7</strain>
    </source>
</reference>
<dbReference type="PROSITE" id="PS50126">
    <property type="entry name" value="S1"/>
    <property type="match status" value="1"/>
</dbReference>
<keyword evidence="1 2" id="KW-0271">Exosome</keyword>
<accession>A0A2A2HFR9</accession>
<dbReference type="InterPro" id="IPR025721">
    <property type="entry name" value="Exosome_cplx_N_dom"/>
</dbReference>
<evidence type="ECO:0000256" key="1">
    <source>
        <dbReference type="ARBA" id="ARBA00022835"/>
    </source>
</evidence>
<dbReference type="RefSeq" id="WP_095607943.1">
    <property type="nucleotide sequence ID" value="NZ_LMVN01000001.1"/>
</dbReference>
<dbReference type="Proteomes" id="UP000246004">
    <property type="component" value="Unassembled WGS sequence"/>
</dbReference>
<dbReference type="GO" id="GO:0008270">
    <property type="term" value="F:zinc ion binding"/>
    <property type="evidence" value="ECO:0007669"/>
    <property type="project" value="UniProtKB-UniRule"/>
</dbReference>
<dbReference type="EMBL" id="LWMS01000020">
    <property type="protein sequence ID" value="PWL08381.1"/>
    <property type="molecule type" value="Genomic_DNA"/>
</dbReference>
<dbReference type="InterPro" id="IPR003029">
    <property type="entry name" value="S1_domain"/>
</dbReference>
<feature type="binding site" evidence="2">
    <location>
        <position position="174"/>
    </location>
    <ligand>
        <name>Zn(2+)</name>
        <dbReference type="ChEBI" id="CHEBI:29105"/>
    </ligand>
</feature>
<evidence type="ECO:0000313" key="4">
    <source>
        <dbReference type="EMBL" id="PAV08289.1"/>
    </source>
</evidence>
<dbReference type="AlphaFoldDB" id="A0A2A2HFR9"/>
<dbReference type="Proteomes" id="UP000217528">
    <property type="component" value="Unassembled WGS sequence"/>
</dbReference>
<organism evidence="4 6">
    <name type="scientific">Methanosphaera cuniculi</name>
    <dbReference type="NCBI Taxonomy" id="1077256"/>
    <lineage>
        <taxon>Archaea</taxon>
        <taxon>Methanobacteriati</taxon>
        <taxon>Methanobacteriota</taxon>
        <taxon>Methanomada group</taxon>
        <taxon>Methanobacteria</taxon>
        <taxon>Methanobacteriales</taxon>
        <taxon>Methanobacteriaceae</taxon>
        <taxon>Methanosphaera</taxon>
    </lineage>
</organism>
<dbReference type="Pfam" id="PF14382">
    <property type="entry name" value="ECR1_N"/>
    <property type="match status" value="1"/>
</dbReference>
<keyword evidence="2" id="KW-0963">Cytoplasm</keyword>
<name>A0A2A2HFR9_9EURY</name>
<dbReference type="InterPro" id="IPR030850">
    <property type="entry name" value="Exosome_Csl4_arc"/>
</dbReference>
<dbReference type="GO" id="GO:0000178">
    <property type="term" value="C:exosome (RNase complex)"/>
    <property type="evidence" value="ECO:0007669"/>
    <property type="project" value="UniProtKB-KW"/>
</dbReference>
<dbReference type="InterPro" id="IPR012340">
    <property type="entry name" value="NA-bd_OB-fold"/>
</dbReference>
<dbReference type="GO" id="GO:0006401">
    <property type="term" value="P:RNA catabolic process"/>
    <property type="evidence" value="ECO:0007669"/>
    <property type="project" value="UniProtKB-UniRule"/>
</dbReference>
<dbReference type="HAMAP" id="MF_00975">
    <property type="entry name" value="Exosome_Csl4"/>
    <property type="match status" value="1"/>
</dbReference>
<dbReference type="NCBIfam" id="NF034126">
    <property type="entry name" value="PRK09521.1"/>
    <property type="match status" value="1"/>
</dbReference>
<keyword evidence="2" id="KW-0862">Zinc</keyword>
<protein>
    <recommendedName>
        <fullName evidence="2">Exosome complex component Csl4</fullName>
    </recommendedName>
</protein>
<keyword evidence="2" id="KW-0479">Metal-binding</keyword>
<dbReference type="GO" id="GO:0003676">
    <property type="term" value="F:nucleic acid binding"/>
    <property type="evidence" value="ECO:0007669"/>
    <property type="project" value="InterPro"/>
</dbReference>
<feature type="binding site" evidence="2">
    <location>
        <position position="155"/>
    </location>
    <ligand>
        <name>Zn(2+)</name>
        <dbReference type="ChEBI" id="CHEBI:29105"/>
    </ligand>
</feature>
<dbReference type="PANTHER" id="PTHR12686:SF8">
    <property type="entry name" value="EXOSOME COMPLEX COMPONENT CSL4"/>
    <property type="match status" value="1"/>
</dbReference>
<dbReference type="Gene3D" id="2.40.50.140">
    <property type="entry name" value="Nucleic acid-binding proteins"/>
    <property type="match status" value="1"/>
</dbReference>
<comment type="subcellular location">
    <subcellularLocation>
        <location evidence="2">Cytoplasm</location>
    </subcellularLocation>
</comment>
<dbReference type="InterPro" id="IPR039771">
    <property type="entry name" value="Csl4"/>
</dbReference>
<comment type="similarity">
    <text evidence="2">Belongs to the CSL4 family.</text>
</comment>
<dbReference type="PANTHER" id="PTHR12686">
    <property type="entry name" value="3'-5' EXORIBONUCLEASE CSL4-RELATED"/>
    <property type="match status" value="1"/>
</dbReference>
<dbReference type="OrthoDB" id="6768at2157"/>
<feature type="binding site" evidence="2">
    <location>
        <position position="172"/>
    </location>
    <ligand>
        <name>Zn(2+)</name>
        <dbReference type="ChEBI" id="CHEBI:29105"/>
    </ligand>
</feature>
<feature type="binding site" evidence="2">
    <location>
        <position position="158"/>
    </location>
    <ligand>
        <name>Zn(2+)</name>
        <dbReference type="ChEBI" id="CHEBI:29105"/>
    </ligand>
</feature>
<reference evidence="5 7" key="1">
    <citation type="submission" date="2016-04" db="EMBL/GenBank/DDBJ databases">
        <title>Genome sequence of Methanosphaera cuniculi DSM 4103.</title>
        <authorList>
            <person name="Poehlein A."/>
            <person name="Seedorf H."/>
            <person name="Daniel R."/>
        </authorList>
    </citation>
    <scope>NUCLEOTIDE SEQUENCE [LARGE SCALE GENOMIC DNA]</scope>
    <source>
        <strain evidence="5 7">DSM 4103</strain>
    </source>
</reference>
<proteinExistence type="inferred from homology"/>
<dbReference type="GO" id="GO:0005737">
    <property type="term" value="C:cytoplasm"/>
    <property type="evidence" value="ECO:0007669"/>
    <property type="project" value="UniProtKB-SubCell"/>
</dbReference>
<evidence type="ECO:0000313" key="7">
    <source>
        <dbReference type="Proteomes" id="UP000246004"/>
    </source>
</evidence>
<comment type="subunit">
    <text evidence="2">Component of the archaeal exosome complex. Forms a trimer of Rrp4 and/or Csl4 subunits. The trimer associates with an hexameric ring-like arrangement composed of 3 Rrp41-Rrp42 heterodimers. Interacts with DnaG.</text>
</comment>
<evidence type="ECO:0000313" key="6">
    <source>
        <dbReference type="Proteomes" id="UP000217528"/>
    </source>
</evidence>
<dbReference type="Gene3D" id="2.20.70.10">
    <property type="match status" value="1"/>
</dbReference>
<evidence type="ECO:0000256" key="2">
    <source>
        <dbReference type="HAMAP-Rule" id="MF_00975"/>
    </source>
</evidence>
<dbReference type="GO" id="GO:0006396">
    <property type="term" value="P:RNA processing"/>
    <property type="evidence" value="ECO:0007669"/>
    <property type="project" value="InterPro"/>
</dbReference>
<dbReference type="SUPFAM" id="SSF110324">
    <property type="entry name" value="Ribosomal L27 protein-like"/>
    <property type="match status" value="1"/>
</dbReference>
<comment type="function">
    <text evidence="2">Non-catalytic component of the exosome, which is a complex involved in RNA degradation. Increases the RNA binding and the efficiency of RNA degradation. Helpful for the interaction of the exosome with A-poor RNAs.</text>
</comment>